<evidence type="ECO:0000256" key="6">
    <source>
        <dbReference type="ARBA" id="ARBA00022847"/>
    </source>
</evidence>
<feature type="transmembrane region" description="Helical" evidence="14">
    <location>
        <begin position="46"/>
        <end position="73"/>
    </location>
</feature>
<reference evidence="15 16" key="1">
    <citation type="journal article" date="2011" name="Stand. Genomic Sci.">
        <title>Complete genome sequence of Marivirga tractuosa type strain (H-43).</title>
        <authorList>
            <person name="Pagani I."/>
            <person name="Chertkov O."/>
            <person name="Lapidus A."/>
            <person name="Lucas S."/>
            <person name="Del Rio T.G."/>
            <person name="Tice H."/>
            <person name="Copeland A."/>
            <person name="Cheng J.F."/>
            <person name="Nolan M."/>
            <person name="Saunders E."/>
            <person name="Pitluck S."/>
            <person name="Held B."/>
            <person name="Goodwin L."/>
            <person name="Liolios K."/>
            <person name="Ovchinikova G."/>
            <person name="Ivanova N."/>
            <person name="Mavromatis K."/>
            <person name="Pati A."/>
            <person name="Chen A."/>
            <person name="Palaniappan K."/>
            <person name="Land M."/>
            <person name="Hauser L."/>
            <person name="Jeffries C.D."/>
            <person name="Detter J.C."/>
            <person name="Han C."/>
            <person name="Tapia R."/>
            <person name="Ngatchou-Djao O.D."/>
            <person name="Rohde M."/>
            <person name="Goker M."/>
            <person name="Spring S."/>
            <person name="Sikorski J."/>
            <person name="Woyke T."/>
            <person name="Bristow J."/>
            <person name="Eisen J.A."/>
            <person name="Markowitz V."/>
            <person name="Hugenholtz P."/>
            <person name="Klenk H.P."/>
            <person name="Kyrpides N.C."/>
        </authorList>
    </citation>
    <scope>NUCLEOTIDE SEQUENCE [LARGE SCALE GENOMIC DNA]</scope>
    <source>
        <strain evidence="16">ATCC 23168 / DSM 4126 / NBRC 15989 / NCIMB 1408 / VKM B-1430 / H-43</strain>
    </source>
</reference>
<evidence type="ECO:0000313" key="16">
    <source>
        <dbReference type="Proteomes" id="UP000008720"/>
    </source>
</evidence>
<feature type="transmembrane region" description="Helical" evidence="14">
    <location>
        <begin position="79"/>
        <end position="105"/>
    </location>
</feature>
<organism evidence="15 16">
    <name type="scientific">Marivirga tractuosa (strain ATCC 23168 / DSM 4126 / NBRC 15989 / NCIMB 1408 / VKM B-1430 / H-43)</name>
    <name type="common">Microscilla tractuosa</name>
    <name type="synonym">Flexibacter tractuosus</name>
    <dbReference type="NCBI Taxonomy" id="643867"/>
    <lineage>
        <taxon>Bacteria</taxon>
        <taxon>Pseudomonadati</taxon>
        <taxon>Bacteroidota</taxon>
        <taxon>Cytophagia</taxon>
        <taxon>Cytophagales</taxon>
        <taxon>Marivirgaceae</taxon>
        <taxon>Marivirga</taxon>
    </lineage>
</organism>
<dbReference type="EMBL" id="CP002349">
    <property type="protein sequence ID" value="ADR23603.1"/>
    <property type="molecule type" value="Genomic_DNA"/>
</dbReference>
<evidence type="ECO:0000256" key="5">
    <source>
        <dbReference type="ARBA" id="ARBA00022692"/>
    </source>
</evidence>
<feature type="transmembrane region" description="Helical" evidence="14">
    <location>
        <begin position="169"/>
        <end position="185"/>
    </location>
</feature>
<feature type="transmembrane region" description="Helical" evidence="14">
    <location>
        <begin position="249"/>
        <end position="270"/>
    </location>
</feature>
<evidence type="ECO:0000256" key="13">
    <source>
        <dbReference type="RuleBase" id="RU362091"/>
    </source>
</evidence>
<keyword evidence="4" id="KW-1003">Cell membrane</keyword>
<feature type="transmembrane region" description="Helical" evidence="14">
    <location>
        <begin position="426"/>
        <end position="443"/>
    </location>
</feature>
<evidence type="ECO:0000313" key="15">
    <source>
        <dbReference type="EMBL" id="ADR23603.1"/>
    </source>
</evidence>
<evidence type="ECO:0000256" key="8">
    <source>
        <dbReference type="ARBA" id="ARBA00023053"/>
    </source>
</evidence>
<keyword evidence="11" id="KW-0739">Sodium transport</keyword>
<feature type="transmembrane region" description="Helical" evidence="14">
    <location>
        <begin position="450"/>
        <end position="470"/>
    </location>
</feature>
<dbReference type="HOGENOM" id="CLU_018808_15_1_10"/>
<name>E4TPR6_MARTH</name>
<dbReference type="GO" id="GO:0006814">
    <property type="term" value="P:sodium ion transport"/>
    <property type="evidence" value="ECO:0007669"/>
    <property type="project" value="UniProtKB-KW"/>
</dbReference>
<feature type="transmembrane region" description="Helical" evidence="14">
    <location>
        <begin position="326"/>
        <end position="347"/>
    </location>
</feature>
<feature type="transmembrane region" description="Helical" evidence="14">
    <location>
        <begin position="389"/>
        <end position="406"/>
    </location>
</feature>
<evidence type="ECO:0000256" key="10">
    <source>
        <dbReference type="ARBA" id="ARBA00023136"/>
    </source>
</evidence>
<keyword evidence="6" id="KW-0769">Symport</keyword>
<proteinExistence type="inferred from homology"/>
<dbReference type="PANTHER" id="PTHR48086">
    <property type="entry name" value="SODIUM/PROLINE SYMPORTER-RELATED"/>
    <property type="match status" value="1"/>
</dbReference>
<feature type="transmembrane region" description="Helical" evidence="14">
    <location>
        <begin position="482"/>
        <end position="503"/>
    </location>
</feature>
<evidence type="ECO:0000256" key="3">
    <source>
        <dbReference type="ARBA" id="ARBA00022448"/>
    </source>
</evidence>
<evidence type="ECO:0000256" key="7">
    <source>
        <dbReference type="ARBA" id="ARBA00022989"/>
    </source>
</evidence>
<keyword evidence="8" id="KW-0915">Sodium</keyword>
<dbReference type="STRING" id="643867.Ftrac_3633"/>
<comment type="subcellular location">
    <subcellularLocation>
        <location evidence="1">Cell membrane</location>
        <topology evidence="1">Multi-pass membrane protein</topology>
    </subcellularLocation>
</comment>
<accession>E4TPR6</accession>
<dbReference type="KEGG" id="mtt:Ftrac_3633"/>
<dbReference type="GO" id="GO:0015293">
    <property type="term" value="F:symporter activity"/>
    <property type="evidence" value="ECO:0007669"/>
    <property type="project" value="UniProtKB-KW"/>
</dbReference>
<evidence type="ECO:0000256" key="2">
    <source>
        <dbReference type="ARBA" id="ARBA00006434"/>
    </source>
</evidence>
<dbReference type="Proteomes" id="UP000008720">
    <property type="component" value="Chromosome"/>
</dbReference>
<dbReference type="Pfam" id="PF00474">
    <property type="entry name" value="SSF"/>
    <property type="match status" value="1"/>
</dbReference>
<evidence type="ECO:0000256" key="12">
    <source>
        <dbReference type="ARBA" id="ARBA00033708"/>
    </source>
</evidence>
<evidence type="ECO:0000256" key="14">
    <source>
        <dbReference type="SAM" id="Phobius"/>
    </source>
</evidence>
<dbReference type="Gene3D" id="1.20.1730.10">
    <property type="entry name" value="Sodium/glucose cotransporter"/>
    <property type="match status" value="1"/>
</dbReference>
<sequence length="511" mass="55639">MVLNINFLLGMIPVATATVILLSVYAIAVIYLVFKGFRQTQDMSDYAVGSVSFSPAFVGLSLAASMTSAATFIINPGLIGTYGISGFISYGLALPIAAVFSLILLTKGFRKFGSKVSALTMAQWMGNRYQSKGLSLFFAFLSLLLITFIVLICVGISQVLSKALDVDAVWVLTGVVVFIFGYMMFGGANSMVYTNAIQAISMLIVAIVLIGSGYEYLEEGINGFMEKLNTIDPLLTKPLNPESPIFRDYFEIIFCQMVVGIAIVCQPHILTKSLLLKKESDVNRYLIVGSIVQFLFFLVVIAGLYARIEFPNLMADGSPIAPDGLISTYVVSKFPVYISIVIIFGLISAGMSTLEGLIQSLSTTITSDILLKISPMSIRETLTRPKTGMLVNKLVIILLAVVSFIFSYQQLINPNMSVAIFAQNGVYAYFSCAFIPVLFGMFLQRTNPKAVYLAAFTALIVYFSIYYGGLTPYMKGDVKNPAISSAIAIISSTAIGLIFYFVLPKQAKNEM</sequence>
<dbReference type="eggNOG" id="COG0591">
    <property type="taxonomic scope" value="Bacteria"/>
</dbReference>
<keyword evidence="9" id="KW-0406">Ion transport</keyword>
<evidence type="ECO:0000256" key="4">
    <source>
        <dbReference type="ARBA" id="ARBA00022475"/>
    </source>
</evidence>
<evidence type="ECO:0000256" key="9">
    <source>
        <dbReference type="ARBA" id="ARBA00023065"/>
    </source>
</evidence>
<comment type="similarity">
    <text evidence="2 13">Belongs to the sodium:solute symporter (SSF) (TC 2.A.21) family.</text>
</comment>
<keyword evidence="10 14" id="KW-0472">Membrane</keyword>
<dbReference type="PROSITE" id="PS50283">
    <property type="entry name" value="NA_SOLUT_SYMP_3"/>
    <property type="match status" value="1"/>
</dbReference>
<dbReference type="PANTHER" id="PTHR48086:SF3">
    <property type="entry name" value="SODIUM_PROLINE SYMPORTER"/>
    <property type="match status" value="1"/>
</dbReference>
<keyword evidence="16" id="KW-1185">Reference proteome</keyword>
<protein>
    <submittedName>
        <fullName evidence="15">Na+/solute symporter</fullName>
    </submittedName>
</protein>
<dbReference type="InterPro" id="IPR001734">
    <property type="entry name" value="Na/solute_symporter"/>
</dbReference>
<dbReference type="InterPro" id="IPR050277">
    <property type="entry name" value="Sodium:Solute_Symporter"/>
</dbReference>
<dbReference type="AlphaFoldDB" id="E4TPR6"/>
<feature type="transmembrane region" description="Helical" evidence="14">
    <location>
        <begin position="192"/>
        <end position="214"/>
    </location>
</feature>
<feature type="transmembrane region" description="Helical" evidence="14">
    <location>
        <begin position="12"/>
        <end position="34"/>
    </location>
</feature>
<keyword evidence="7 14" id="KW-1133">Transmembrane helix</keyword>
<keyword evidence="5 14" id="KW-0812">Transmembrane</keyword>
<dbReference type="GO" id="GO:0005886">
    <property type="term" value="C:plasma membrane"/>
    <property type="evidence" value="ECO:0007669"/>
    <property type="project" value="UniProtKB-SubCell"/>
</dbReference>
<comment type="catalytic activity">
    <reaction evidence="12">
        <text>L-proline(in) + Na(+)(in) = L-proline(out) + Na(+)(out)</text>
        <dbReference type="Rhea" id="RHEA:28967"/>
        <dbReference type="ChEBI" id="CHEBI:29101"/>
        <dbReference type="ChEBI" id="CHEBI:60039"/>
    </reaction>
</comment>
<keyword evidence="3" id="KW-0813">Transport</keyword>
<evidence type="ECO:0000256" key="11">
    <source>
        <dbReference type="ARBA" id="ARBA00023201"/>
    </source>
</evidence>
<dbReference type="InterPro" id="IPR038377">
    <property type="entry name" value="Na/Glc_symporter_sf"/>
</dbReference>
<gene>
    <name evidence="15" type="ordered locus">Ftrac_3633</name>
</gene>
<feature type="transmembrane region" description="Helical" evidence="14">
    <location>
        <begin position="282"/>
        <end position="306"/>
    </location>
</feature>
<evidence type="ECO:0000256" key="1">
    <source>
        <dbReference type="ARBA" id="ARBA00004651"/>
    </source>
</evidence>
<feature type="transmembrane region" description="Helical" evidence="14">
    <location>
        <begin position="134"/>
        <end position="157"/>
    </location>
</feature>